<sequence>MKRKKTEYNIPSPIRALTTCCFRYERICPTRLDQLGWLKLSGWTIPQSASTTHYAAKVRSTDSKSKWKSSSKVPVLACLKIYSWERQHVITARQWNITGKTRTEDLIS</sequence>
<accession>A0ABR4AH30</accession>
<evidence type="ECO:0000313" key="1">
    <source>
        <dbReference type="EMBL" id="KAL2044755.1"/>
    </source>
</evidence>
<comment type="caution">
    <text evidence="1">The sequence shown here is derived from an EMBL/GenBank/DDBJ whole genome shotgun (WGS) entry which is preliminary data.</text>
</comment>
<protein>
    <submittedName>
        <fullName evidence="1">Uncharacterized protein</fullName>
    </submittedName>
</protein>
<dbReference type="Proteomes" id="UP001590950">
    <property type="component" value="Unassembled WGS sequence"/>
</dbReference>
<proteinExistence type="predicted"/>
<name>A0ABR4AH30_9LECA</name>
<gene>
    <name evidence="1" type="ORF">N7G274_002530</name>
</gene>
<organism evidence="1 2">
    <name type="scientific">Stereocaulon virgatum</name>
    <dbReference type="NCBI Taxonomy" id="373712"/>
    <lineage>
        <taxon>Eukaryota</taxon>
        <taxon>Fungi</taxon>
        <taxon>Dikarya</taxon>
        <taxon>Ascomycota</taxon>
        <taxon>Pezizomycotina</taxon>
        <taxon>Lecanoromycetes</taxon>
        <taxon>OSLEUM clade</taxon>
        <taxon>Lecanoromycetidae</taxon>
        <taxon>Lecanorales</taxon>
        <taxon>Lecanorineae</taxon>
        <taxon>Stereocaulaceae</taxon>
        <taxon>Stereocaulon</taxon>
    </lineage>
</organism>
<evidence type="ECO:0000313" key="2">
    <source>
        <dbReference type="Proteomes" id="UP001590950"/>
    </source>
</evidence>
<reference evidence="1 2" key="1">
    <citation type="submission" date="2024-09" db="EMBL/GenBank/DDBJ databases">
        <title>Rethinking Asexuality: The Enigmatic Case of Functional Sexual Genes in Lepraria (Stereocaulaceae).</title>
        <authorList>
            <person name="Doellman M."/>
            <person name="Sun Y."/>
            <person name="Barcenas-Pena A."/>
            <person name="Lumbsch H.T."/>
            <person name="Grewe F."/>
        </authorList>
    </citation>
    <scope>NUCLEOTIDE SEQUENCE [LARGE SCALE GENOMIC DNA]</scope>
    <source>
        <strain evidence="1 2">Mercado 3170</strain>
    </source>
</reference>
<keyword evidence="2" id="KW-1185">Reference proteome</keyword>
<dbReference type="EMBL" id="JBEFKJ010000008">
    <property type="protein sequence ID" value="KAL2044755.1"/>
    <property type="molecule type" value="Genomic_DNA"/>
</dbReference>